<organism evidence="1 2">
    <name type="scientific">Winogradskya humida</name>
    <dbReference type="NCBI Taxonomy" id="113566"/>
    <lineage>
        <taxon>Bacteria</taxon>
        <taxon>Bacillati</taxon>
        <taxon>Actinomycetota</taxon>
        <taxon>Actinomycetes</taxon>
        <taxon>Micromonosporales</taxon>
        <taxon>Micromonosporaceae</taxon>
        <taxon>Winogradskya</taxon>
    </lineage>
</organism>
<keyword evidence="2" id="KW-1185">Reference proteome</keyword>
<name>A0ABQ4A7A8_9ACTN</name>
<evidence type="ECO:0000313" key="2">
    <source>
        <dbReference type="Proteomes" id="UP000603200"/>
    </source>
</evidence>
<dbReference type="Proteomes" id="UP000603200">
    <property type="component" value="Unassembled WGS sequence"/>
</dbReference>
<evidence type="ECO:0008006" key="3">
    <source>
        <dbReference type="Google" id="ProtNLM"/>
    </source>
</evidence>
<comment type="caution">
    <text evidence="1">The sequence shown here is derived from an EMBL/GenBank/DDBJ whole genome shotgun (WGS) entry which is preliminary data.</text>
</comment>
<dbReference type="RefSeq" id="WP_203843598.1">
    <property type="nucleotide sequence ID" value="NZ_BAAATV010000016.1"/>
</dbReference>
<dbReference type="EMBL" id="BOMN01000149">
    <property type="protein sequence ID" value="GIE26698.1"/>
    <property type="molecule type" value="Genomic_DNA"/>
</dbReference>
<reference evidence="1 2" key="1">
    <citation type="submission" date="2021-01" db="EMBL/GenBank/DDBJ databases">
        <title>Whole genome shotgun sequence of Actinoplanes humidus NBRC 14915.</title>
        <authorList>
            <person name="Komaki H."/>
            <person name="Tamura T."/>
        </authorList>
    </citation>
    <scope>NUCLEOTIDE SEQUENCE [LARGE SCALE GENOMIC DNA]</scope>
    <source>
        <strain evidence="1 2">NBRC 14915</strain>
    </source>
</reference>
<proteinExistence type="predicted"/>
<sequence>MTVLKLTRGWLLNIATGQLFSSYTDDSSANPTYTEDGDVVNHAGGRQRGYSIEGEAGEWPVTFVDVKLADITLLRSWKSETVLYRNHRGQAMYGIYFAVVPQAHKTPSLYNVQITLHLESIVAGV</sequence>
<protein>
    <recommendedName>
        <fullName evidence="3">Phage tail-like protein</fullName>
    </recommendedName>
</protein>
<gene>
    <name evidence="1" type="ORF">Ahu01nite_098000</name>
</gene>
<evidence type="ECO:0000313" key="1">
    <source>
        <dbReference type="EMBL" id="GIE26698.1"/>
    </source>
</evidence>
<accession>A0ABQ4A7A8</accession>